<accession>A0A561V9S3</accession>
<evidence type="ECO:0000256" key="3">
    <source>
        <dbReference type="ARBA" id="ARBA00023012"/>
    </source>
</evidence>
<dbReference type="GO" id="GO:0000160">
    <property type="term" value="P:phosphorelay signal transduction system"/>
    <property type="evidence" value="ECO:0007669"/>
    <property type="project" value="UniProtKB-KW"/>
</dbReference>
<feature type="transmembrane region" description="Helical" evidence="4">
    <location>
        <begin position="21"/>
        <end position="40"/>
    </location>
</feature>
<dbReference type="Gene3D" id="3.30.565.10">
    <property type="entry name" value="Histidine kinase-like ATPase, C-terminal domain"/>
    <property type="match status" value="1"/>
</dbReference>
<reference evidence="6 7" key="1">
    <citation type="submission" date="2019-06" db="EMBL/GenBank/DDBJ databases">
        <title>Sequencing the genomes of 1000 actinobacteria strains.</title>
        <authorList>
            <person name="Klenk H.-P."/>
        </authorList>
    </citation>
    <scope>NUCLEOTIDE SEQUENCE [LARGE SCALE GENOMIC DNA]</scope>
    <source>
        <strain evidence="6 7">DSM 46699</strain>
    </source>
</reference>
<dbReference type="CDD" id="cd16917">
    <property type="entry name" value="HATPase_UhpB-NarQ-NarX-like"/>
    <property type="match status" value="1"/>
</dbReference>
<evidence type="ECO:0000259" key="5">
    <source>
        <dbReference type="Pfam" id="PF02518"/>
    </source>
</evidence>
<dbReference type="InterPro" id="IPR003594">
    <property type="entry name" value="HATPase_dom"/>
</dbReference>
<proteinExistence type="predicted"/>
<dbReference type="GO" id="GO:0016301">
    <property type="term" value="F:kinase activity"/>
    <property type="evidence" value="ECO:0007669"/>
    <property type="project" value="UniProtKB-KW"/>
</dbReference>
<evidence type="ECO:0000256" key="4">
    <source>
        <dbReference type="SAM" id="Phobius"/>
    </source>
</evidence>
<dbReference type="InterPro" id="IPR050482">
    <property type="entry name" value="Sensor_HK_TwoCompSys"/>
</dbReference>
<evidence type="ECO:0000313" key="6">
    <source>
        <dbReference type="EMBL" id="TWG08371.1"/>
    </source>
</evidence>
<feature type="domain" description="Histidine kinase/HSP90-like ATPase" evidence="5">
    <location>
        <begin position="291"/>
        <end position="373"/>
    </location>
</feature>
<feature type="transmembrane region" description="Helical" evidence="4">
    <location>
        <begin position="490"/>
        <end position="507"/>
    </location>
</feature>
<name>A0A561V9S3_9PSEU</name>
<dbReference type="Proteomes" id="UP000316184">
    <property type="component" value="Unassembled WGS sequence"/>
</dbReference>
<sequence>MTHSDPASSVEHELNRVLHRFALTVRAGLLVSYAVLIVISTRSEQFWLAVGVASLLVAWSVALFIRARKARAGLIALAADIGMTVLVCFSPVWAGLTDEIGWVLAVTVLTVIASQYSMSVGPAHGLGLAAVAAAAYVSGNVLLGNGVVLALLFGMRLFVEGVLARCSYWLMRSYARIADRFIEQRTLRRRETGVARARRRAELDHLATLHDTASATLLMIATSGGRRLDWVSGRARDDLQVLRSAPEISEGRMDLVQMVRSVLDHALPVEATLPDRVELPGGVVLAIVGGLREALSNVVRHAEVDHAELSVERDQHGAVTVVLTDRGRGFDAGSVPDGAFGVSGSIVGRMREVGGSASVRSEAGAGTQVRWHWAPAPEVEERDVARRTSSGRQIRARLLLGLRIALLVVALGVQFAFCLAQLTGYSDVYYALWPEVLAFGLLLITGGAEAWSVISGRTWPEWWRWTALGVVGLAAVLGTIVVPPEDLFRTAHWSFGLIGWYGVLLLFDRPVKDLVWFFAGCVALTSIVPFVHGTPSRAAVAMMITLSISVYGYQLAVGLLGQRLQAVATTVERAADEAEKLRTDQVIAERTHHDHRERYSALQATTVPLLAGLADGDLDPSDECVRERCALEATRVRRLLAEGGDHGDPLLHELSSCVDLVERNGVPVELAVRGRPIPLDREVRRAMIEPLLVVLSQVRRQARVTVLRTDEQVRVSVLGDASDTEAIHSASRHVEVSKLVNGEKLWVTAATKATVG</sequence>
<feature type="transmembrane region" description="Helical" evidence="4">
    <location>
        <begin position="428"/>
        <end position="450"/>
    </location>
</feature>
<keyword evidence="7" id="KW-1185">Reference proteome</keyword>
<dbReference type="PANTHER" id="PTHR24421">
    <property type="entry name" value="NITRATE/NITRITE SENSOR PROTEIN NARX-RELATED"/>
    <property type="match status" value="1"/>
</dbReference>
<organism evidence="6 7">
    <name type="scientific">Saccharopolyspora dendranthemae</name>
    <dbReference type="NCBI Taxonomy" id="1181886"/>
    <lineage>
        <taxon>Bacteria</taxon>
        <taxon>Bacillati</taxon>
        <taxon>Actinomycetota</taxon>
        <taxon>Actinomycetes</taxon>
        <taxon>Pseudonocardiales</taxon>
        <taxon>Pseudonocardiaceae</taxon>
        <taxon>Saccharopolyspora</taxon>
    </lineage>
</organism>
<gene>
    <name evidence="6" type="ORF">FHU35_11990</name>
</gene>
<keyword evidence="3" id="KW-0902">Two-component regulatory system</keyword>
<feature type="transmembrane region" description="Helical" evidence="4">
    <location>
        <begin position="46"/>
        <end position="65"/>
    </location>
</feature>
<feature type="transmembrane region" description="Helical" evidence="4">
    <location>
        <begin position="514"/>
        <end position="532"/>
    </location>
</feature>
<feature type="transmembrane region" description="Helical" evidence="4">
    <location>
        <begin position="400"/>
        <end position="422"/>
    </location>
</feature>
<feature type="transmembrane region" description="Helical" evidence="4">
    <location>
        <begin position="72"/>
        <end position="94"/>
    </location>
</feature>
<dbReference type="Pfam" id="PF02518">
    <property type="entry name" value="HATPase_c"/>
    <property type="match status" value="1"/>
</dbReference>
<feature type="transmembrane region" description="Helical" evidence="4">
    <location>
        <begin position="462"/>
        <end position="484"/>
    </location>
</feature>
<feature type="transmembrane region" description="Helical" evidence="4">
    <location>
        <begin position="100"/>
        <end position="118"/>
    </location>
</feature>
<feature type="transmembrane region" description="Helical" evidence="4">
    <location>
        <begin position="538"/>
        <end position="560"/>
    </location>
</feature>
<keyword evidence="4" id="KW-0812">Transmembrane</keyword>
<dbReference type="PANTHER" id="PTHR24421:SF61">
    <property type="entry name" value="OXYGEN SENSOR HISTIDINE KINASE NREB"/>
    <property type="match status" value="1"/>
</dbReference>
<dbReference type="InterPro" id="IPR036890">
    <property type="entry name" value="HATPase_C_sf"/>
</dbReference>
<keyword evidence="2 6" id="KW-0418">Kinase</keyword>
<evidence type="ECO:0000256" key="2">
    <source>
        <dbReference type="ARBA" id="ARBA00022777"/>
    </source>
</evidence>
<dbReference type="OrthoDB" id="5125370at2"/>
<keyword evidence="4" id="KW-0472">Membrane</keyword>
<protein>
    <submittedName>
        <fullName evidence="6">Signal transduction histidine kinase</fullName>
    </submittedName>
</protein>
<dbReference type="RefSeq" id="WP_145737157.1">
    <property type="nucleotide sequence ID" value="NZ_VIWX01000001.1"/>
</dbReference>
<keyword evidence="1" id="KW-0808">Transferase</keyword>
<comment type="caution">
    <text evidence="6">The sequence shown here is derived from an EMBL/GenBank/DDBJ whole genome shotgun (WGS) entry which is preliminary data.</text>
</comment>
<dbReference type="SUPFAM" id="SSF55874">
    <property type="entry name" value="ATPase domain of HSP90 chaperone/DNA topoisomerase II/histidine kinase"/>
    <property type="match status" value="1"/>
</dbReference>
<keyword evidence="4" id="KW-1133">Transmembrane helix</keyword>
<dbReference type="EMBL" id="VIWX01000001">
    <property type="protein sequence ID" value="TWG08371.1"/>
    <property type="molecule type" value="Genomic_DNA"/>
</dbReference>
<evidence type="ECO:0000313" key="7">
    <source>
        <dbReference type="Proteomes" id="UP000316184"/>
    </source>
</evidence>
<dbReference type="AlphaFoldDB" id="A0A561V9S3"/>
<evidence type="ECO:0000256" key="1">
    <source>
        <dbReference type="ARBA" id="ARBA00022679"/>
    </source>
</evidence>